<feature type="transmembrane region" description="Helical" evidence="1">
    <location>
        <begin position="127"/>
        <end position="155"/>
    </location>
</feature>
<feature type="transmembrane region" description="Helical" evidence="1">
    <location>
        <begin position="46"/>
        <end position="68"/>
    </location>
</feature>
<feature type="transmembrane region" description="Helical" evidence="1">
    <location>
        <begin position="207"/>
        <end position="229"/>
    </location>
</feature>
<name>A0A1B1NB01_9MICO</name>
<keyword evidence="3" id="KW-1185">Reference proteome</keyword>
<sequence>MRSWPWWLPESRRTVLVILLSLPVALLVRGRPRSLEEIPAHVSDSAVIFLLIYLVIYTVFTLVVLVRSSRAEMEEWARAEDRGSWAQRYVYGTAPGPGVSLFIGAAALLVTIVWMPGEVIENSAFSAGVRVLLGVSLVVVSWVAVAVSFTVAYLVEDVQSGGKALGFPGKEVQYRPLADYAYLALAVSTTFGTTDVDLRTGQVRRTATVHTVVAFVFNTVVLAVVVSLLA</sequence>
<accession>A0A1B1NB01</accession>
<gene>
    <name evidence="2" type="ORF">SGUI_1211</name>
</gene>
<dbReference type="STRING" id="1758689.SGUI_1211"/>
<organism evidence="2 3">
    <name type="scientific">Serinicoccus hydrothermalis</name>
    <dbReference type="NCBI Taxonomy" id="1758689"/>
    <lineage>
        <taxon>Bacteria</taxon>
        <taxon>Bacillati</taxon>
        <taxon>Actinomycetota</taxon>
        <taxon>Actinomycetes</taxon>
        <taxon>Micrococcales</taxon>
        <taxon>Ornithinimicrobiaceae</taxon>
        <taxon>Serinicoccus</taxon>
    </lineage>
</organism>
<dbReference type="KEGG" id="serj:SGUI_1211"/>
<keyword evidence="1 2" id="KW-0812">Transmembrane</keyword>
<dbReference type="Proteomes" id="UP000092482">
    <property type="component" value="Chromosome"/>
</dbReference>
<reference evidence="2 3" key="1">
    <citation type="submission" date="2016-03" db="EMBL/GenBank/DDBJ databases">
        <title>Shallow-sea hydrothermal system.</title>
        <authorList>
            <person name="Tang K."/>
        </authorList>
    </citation>
    <scope>NUCLEOTIDE SEQUENCE [LARGE SCALE GENOMIC DNA]</scope>
    <source>
        <strain evidence="2 3">JLT9</strain>
    </source>
</reference>
<evidence type="ECO:0000256" key="1">
    <source>
        <dbReference type="SAM" id="Phobius"/>
    </source>
</evidence>
<evidence type="ECO:0000313" key="3">
    <source>
        <dbReference type="Proteomes" id="UP000092482"/>
    </source>
</evidence>
<keyword evidence="1" id="KW-1133">Transmembrane helix</keyword>
<evidence type="ECO:0000313" key="2">
    <source>
        <dbReference type="EMBL" id="ANS78607.1"/>
    </source>
</evidence>
<dbReference type="AlphaFoldDB" id="A0A1B1NB01"/>
<protein>
    <submittedName>
        <fullName evidence="2">Putative transmembrane protein</fullName>
    </submittedName>
</protein>
<dbReference type="EMBL" id="CP014989">
    <property type="protein sequence ID" value="ANS78607.1"/>
    <property type="molecule type" value="Genomic_DNA"/>
</dbReference>
<feature type="transmembrane region" description="Helical" evidence="1">
    <location>
        <begin position="89"/>
        <end position="115"/>
    </location>
</feature>
<keyword evidence="1" id="KW-0472">Membrane</keyword>
<proteinExistence type="predicted"/>
<dbReference type="InterPro" id="IPR009781">
    <property type="entry name" value="DUF1345"/>
</dbReference>
<dbReference type="Pfam" id="PF07077">
    <property type="entry name" value="DUF1345"/>
    <property type="match status" value="1"/>
</dbReference>
<dbReference type="PATRIC" id="fig|1758689.4.peg.1252"/>